<name>A0A532UU22_UNCL8</name>
<evidence type="ECO:0000313" key="1">
    <source>
        <dbReference type="EMBL" id="TKJ38439.1"/>
    </source>
</evidence>
<protein>
    <submittedName>
        <fullName evidence="1">Uncharacterized protein</fullName>
    </submittedName>
</protein>
<proteinExistence type="predicted"/>
<organism evidence="1 2">
    <name type="scientific">candidate division LCP-89 bacterium B3_LCP</name>
    <dbReference type="NCBI Taxonomy" id="2012998"/>
    <lineage>
        <taxon>Bacteria</taxon>
        <taxon>Pseudomonadati</taxon>
        <taxon>Bacteria division LCP-89</taxon>
    </lineage>
</organism>
<comment type="caution">
    <text evidence="1">The sequence shown here is derived from an EMBL/GenBank/DDBJ whole genome shotgun (WGS) entry which is preliminary data.</text>
</comment>
<evidence type="ECO:0000313" key="2">
    <source>
        <dbReference type="Proteomes" id="UP000319619"/>
    </source>
</evidence>
<dbReference type="EMBL" id="NJBN01000010">
    <property type="protein sequence ID" value="TKJ38439.1"/>
    <property type="molecule type" value="Genomic_DNA"/>
</dbReference>
<sequence>MLDSGCTYNCRWKIVKCADIRDGGIGIKWQLRMSSIPAGRRGRQSESAGSTLKFGIQENIEVLIAWIAIIVGGGDGACTRRYAGSIEVTAAVVYVIVGDGWVSGYAVDPTALAASTGCRILSYNAAIYYHI</sequence>
<dbReference type="Proteomes" id="UP000319619">
    <property type="component" value="Unassembled WGS sequence"/>
</dbReference>
<reference evidence="1 2" key="1">
    <citation type="submission" date="2017-06" db="EMBL/GenBank/DDBJ databases">
        <title>Novel microbial phyla capable of carbon fixation and sulfur reduction in deep-sea sediments.</title>
        <authorList>
            <person name="Huang J."/>
            <person name="Baker B."/>
            <person name="Wang Y."/>
        </authorList>
    </citation>
    <scope>NUCLEOTIDE SEQUENCE [LARGE SCALE GENOMIC DNA]</scope>
    <source>
        <strain evidence="1">B3_LCP</strain>
    </source>
</reference>
<dbReference type="AlphaFoldDB" id="A0A532UU22"/>
<gene>
    <name evidence="1" type="ORF">CEE37_13050</name>
</gene>
<accession>A0A532UU22</accession>